<sequence length="277" mass="31758">MYMFVRTEHEFAYKQLFSTAVEYASSFFGITLFLKFGSQDHASYIATALTAVWPSIKILNCYPHLARNASKKMQLLNRTSFYDDHFAINIKQLESARSRAQFDAMATRITKYWTSKSEKEYADWFVSQYLEERWRLWYCTAAVPGVMPSQNPLEYHHKTLKAVSPGGQRKPRSCLSKEGASYFAKDKLMVDLVTLPAMPMNWNVMKQLPVQGLDGNVTNRYVPGQIIDWLDCDGPTGLFRWTVRFQNGHEAQFELGEIAELLESSANLGLNITGKIF</sequence>
<accession>A0A9W6U4C2</accession>
<evidence type="ECO:0000313" key="1">
    <source>
        <dbReference type="EMBL" id="GMF28628.1"/>
    </source>
</evidence>
<keyword evidence="2" id="KW-1185">Reference proteome</keyword>
<proteinExistence type="predicted"/>
<dbReference type="Proteomes" id="UP001165121">
    <property type="component" value="Unassembled WGS sequence"/>
</dbReference>
<protein>
    <submittedName>
        <fullName evidence="1">Unnamed protein product</fullName>
    </submittedName>
</protein>
<dbReference type="EMBL" id="BSXT01000490">
    <property type="protein sequence ID" value="GMF28628.1"/>
    <property type="molecule type" value="Genomic_DNA"/>
</dbReference>
<evidence type="ECO:0000313" key="2">
    <source>
        <dbReference type="Proteomes" id="UP001165121"/>
    </source>
</evidence>
<name>A0A9W6U4C2_9STRA</name>
<reference evidence="1" key="1">
    <citation type="submission" date="2023-04" db="EMBL/GenBank/DDBJ databases">
        <title>Phytophthora fragariaefolia NBRC 109709.</title>
        <authorList>
            <person name="Ichikawa N."/>
            <person name="Sato H."/>
            <person name="Tonouchi N."/>
        </authorList>
    </citation>
    <scope>NUCLEOTIDE SEQUENCE</scope>
    <source>
        <strain evidence="1">NBRC 109709</strain>
    </source>
</reference>
<comment type="caution">
    <text evidence="1">The sequence shown here is derived from an EMBL/GenBank/DDBJ whole genome shotgun (WGS) entry which is preliminary data.</text>
</comment>
<organism evidence="1 2">
    <name type="scientific">Phytophthora fragariaefolia</name>
    <dbReference type="NCBI Taxonomy" id="1490495"/>
    <lineage>
        <taxon>Eukaryota</taxon>
        <taxon>Sar</taxon>
        <taxon>Stramenopiles</taxon>
        <taxon>Oomycota</taxon>
        <taxon>Peronosporomycetes</taxon>
        <taxon>Peronosporales</taxon>
        <taxon>Peronosporaceae</taxon>
        <taxon>Phytophthora</taxon>
    </lineage>
</organism>
<gene>
    <name evidence="1" type="ORF">Pfra01_000595400</name>
</gene>
<dbReference type="OrthoDB" id="129258at2759"/>
<dbReference type="AlphaFoldDB" id="A0A9W6U4C2"/>